<feature type="region of interest" description="Disordered" evidence="1">
    <location>
        <begin position="55"/>
        <end position="98"/>
    </location>
</feature>
<name>W7TI32_9STRA</name>
<feature type="compositionally biased region" description="Low complexity" evidence="1">
    <location>
        <begin position="80"/>
        <end position="92"/>
    </location>
</feature>
<comment type="caution">
    <text evidence="3">The sequence shown here is derived from an EMBL/GenBank/DDBJ whole genome shotgun (WGS) entry which is preliminary data.</text>
</comment>
<organism evidence="3 4">
    <name type="scientific">Nannochloropsis gaditana</name>
    <dbReference type="NCBI Taxonomy" id="72520"/>
    <lineage>
        <taxon>Eukaryota</taxon>
        <taxon>Sar</taxon>
        <taxon>Stramenopiles</taxon>
        <taxon>Ochrophyta</taxon>
        <taxon>Eustigmatophyceae</taxon>
        <taxon>Eustigmatales</taxon>
        <taxon>Monodopsidaceae</taxon>
        <taxon>Nannochloropsis</taxon>
    </lineage>
</organism>
<proteinExistence type="predicted"/>
<evidence type="ECO:0008006" key="5">
    <source>
        <dbReference type="Google" id="ProtNLM"/>
    </source>
</evidence>
<evidence type="ECO:0000256" key="1">
    <source>
        <dbReference type="SAM" id="MobiDB-lite"/>
    </source>
</evidence>
<evidence type="ECO:0000256" key="2">
    <source>
        <dbReference type="SAM" id="SignalP"/>
    </source>
</evidence>
<evidence type="ECO:0000313" key="3">
    <source>
        <dbReference type="EMBL" id="EWM25767.1"/>
    </source>
</evidence>
<dbReference type="AlphaFoldDB" id="W7TI32"/>
<dbReference type="EMBL" id="AZIL01000832">
    <property type="protein sequence ID" value="EWM25767.1"/>
    <property type="molecule type" value="Genomic_DNA"/>
</dbReference>
<accession>W7TI32</accession>
<keyword evidence="4" id="KW-1185">Reference proteome</keyword>
<feature type="compositionally biased region" description="Polar residues" evidence="1">
    <location>
        <begin position="59"/>
        <end position="72"/>
    </location>
</feature>
<dbReference type="Proteomes" id="UP000019335">
    <property type="component" value="Chromosome 10"/>
</dbReference>
<evidence type="ECO:0000313" key="4">
    <source>
        <dbReference type="Proteomes" id="UP000019335"/>
    </source>
</evidence>
<reference evidence="3 4" key="1">
    <citation type="journal article" date="2014" name="Mol. Plant">
        <title>Chromosome Scale Genome Assembly and Transcriptome Profiling of Nannochloropsis gaditana in Nitrogen Depletion.</title>
        <authorList>
            <person name="Corteggiani Carpinelli E."/>
            <person name="Telatin A."/>
            <person name="Vitulo N."/>
            <person name="Forcato C."/>
            <person name="D'Angelo M."/>
            <person name="Schiavon R."/>
            <person name="Vezzi A."/>
            <person name="Giacometti G.M."/>
            <person name="Morosinotto T."/>
            <person name="Valle G."/>
        </authorList>
    </citation>
    <scope>NUCLEOTIDE SEQUENCE [LARGE SCALE GENOMIC DNA]</scope>
    <source>
        <strain evidence="3 4">B-31</strain>
    </source>
</reference>
<feature type="signal peptide" evidence="2">
    <location>
        <begin position="1"/>
        <end position="38"/>
    </location>
</feature>
<keyword evidence="2" id="KW-0732">Signal</keyword>
<gene>
    <name evidence="3" type="ORF">Naga_100168g5</name>
</gene>
<feature type="chain" id="PRO_5004904266" description="Cystatin domain-containing protein" evidence="2">
    <location>
        <begin position="39"/>
        <end position="190"/>
    </location>
</feature>
<protein>
    <recommendedName>
        <fullName evidence="5">Cystatin domain-containing protein</fullName>
    </recommendedName>
</protein>
<sequence>MTSRPNCWHRCLMMRKIIPFFFPVALFMVFSFLGPVQADNLPSKPVLAPLDNAAPETENVATPTASAQSGARSSDPPEHIASSGPISSAIPRSPRESIDIGDPIVQESAMLAMTDVNPVVGEAIGWQIVRADTQKFTSGTYYLLQVELRTKTRCEAHEVTVFQDARSQILEKQGSGDIVPCNASLSLREP</sequence>